<evidence type="ECO:0000313" key="13">
    <source>
        <dbReference type="Proteomes" id="UP000322981"/>
    </source>
</evidence>
<dbReference type="EMBL" id="VWXX01000013">
    <property type="protein sequence ID" value="KAA6185044.1"/>
    <property type="molecule type" value="Genomic_DNA"/>
</dbReference>
<dbReference type="PANTHER" id="PTHR43285">
    <property type="entry name" value="ANTHRANILATE PHOSPHORIBOSYLTRANSFERASE"/>
    <property type="match status" value="1"/>
</dbReference>
<dbReference type="EC" id="2.4.2.18" evidence="9"/>
<dbReference type="HAMAP" id="MF_00211">
    <property type="entry name" value="TrpD"/>
    <property type="match status" value="1"/>
</dbReference>
<evidence type="ECO:0000256" key="9">
    <source>
        <dbReference type="HAMAP-Rule" id="MF_00211"/>
    </source>
</evidence>
<keyword evidence="9" id="KW-0460">Magnesium</keyword>
<dbReference type="PANTHER" id="PTHR43285:SF2">
    <property type="entry name" value="ANTHRANILATE PHOSPHORIBOSYLTRANSFERASE"/>
    <property type="match status" value="1"/>
</dbReference>
<evidence type="ECO:0000259" key="10">
    <source>
        <dbReference type="Pfam" id="PF00591"/>
    </source>
</evidence>
<keyword evidence="6 9" id="KW-0057">Aromatic amino acid biosynthesis</keyword>
<dbReference type="SUPFAM" id="SSF52418">
    <property type="entry name" value="Nucleoside phosphorylase/phosphoribosyltransferase catalytic domain"/>
    <property type="match status" value="1"/>
</dbReference>
<feature type="domain" description="Glycosyl transferase family 3 N-terminal" evidence="11">
    <location>
        <begin position="4"/>
        <end position="65"/>
    </location>
</feature>
<feature type="binding site" evidence="9">
    <location>
        <position position="227"/>
    </location>
    <ligand>
        <name>Mg(2+)</name>
        <dbReference type="ChEBI" id="CHEBI:18420"/>
        <label>2</label>
    </ligand>
</feature>
<dbReference type="InterPro" id="IPR017459">
    <property type="entry name" value="Glycosyl_Trfase_fam3_N_dom"/>
</dbReference>
<evidence type="ECO:0000256" key="8">
    <source>
        <dbReference type="ARBA" id="ARBA00061188"/>
    </source>
</evidence>
<dbReference type="GO" id="GO:0000162">
    <property type="term" value="P:L-tryptophan biosynthetic process"/>
    <property type="evidence" value="ECO:0007669"/>
    <property type="project" value="UniProtKB-UniRule"/>
</dbReference>
<protein>
    <recommendedName>
        <fullName evidence="9">Anthranilate phosphoribosyltransferase</fullName>
        <ecNumber evidence="9">2.4.2.18</ecNumber>
    </recommendedName>
</protein>
<feature type="binding site" evidence="9">
    <location>
        <position position="88"/>
    </location>
    <ligand>
        <name>5-phospho-alpha-D-ribose 1-diphosphate</name>
        <dbReference type="ChEBI" id="CHEBI:58017"/>
    </ligand>
</feature>
<evidence type="ECO:0000256" key="6">
    <source>
        <dbReference type="ARBA" id="ARBA00023141"/>
    </source>
</evidence>
<feature type="binding site" evidence="9">
    <location>
        <position position="81"/>
    </location>
    <ligand>
        <name>anthranilate</name>
        <dbReference type="ChEBI" id="CHEBI:16567"/>
        <label>1</label>
    </ligand>
</feature>
<comment type="cofactor">
    <cofactor evidence="9">
        <name>Mg(2+)</name>
        <dbReference type="ChEBI" id="CHEBI:18420"/>
    </cofactor>
    <text evidence="9">Binds 2 magnesium ions per monomer.</text>
</comment>
<dbReference type="OrthoDB" id="9806430at2"/>
<feature type="binding site" evidence="9">
    <location>
        <position position="120"/>
    </location>
    <ligand>
        <name>5-phospho-alpha-D-ribose 1-diphosphate</name>
        <dbReference type="ChEBI" id="CHEBI:58017"/>
    </ligand>
</feature>
<comment type="function">
    <text evidence="9">Catalyzes the transfer of the phosphoribosyl group of 5-phosphorylribose-1-pyrophosphate (PRPP) to anthranilate to yield N-(5'-phosphoribosyl)-anthranilate (PRA).</text>
</comment>
<dbReference type="FunFam" id="3.40.1030.10:FF:000002">
    <property type="entry name" value="Anthranilate phosphoribosyltransferase"/>
    <property type="match status" value="1"/>
</dbReference>
<sequence length="344" mass="36329">MIRAALRKLTVGEHLQEEEISRIIGGIRSGEVTDVQIAGFLVALLMKGPTILEAAAIARAMRANCEQIRPEVDGELLDTCGTGGGRTTFNCSTTVSLVAAAAGIPVAKHGSRSLSSSSGSADVLERLGVAIDLSPAQAQRLIERVGISFLYAPNFHPVMHRVLPPEMALGIKTIFYTIIGPLINPADARCHLLGVYKSDLVSMMADILVELEFRHALVVHGLDGLDEISVIGKTSVAEVKDGWAKKYEVTPADFGLKTYTYEELLGGDPAQNAELVRAILTGTEQGARRAMVIANAAAALLVGGKATDLGSGARLAADLIDSGAARQKLDQLIAESNRIAAEGR</sequence>
<dbReference type="AlphaFoldDB" id="A0A5M8FKM8"/>
<keyword evidence="2 9" id="KW-0028">Amino-acid biosynthesis</keyword>
<dbReference type="Gene3D" id="1.20.970.10">
    <property type="entry name" value="Transferase, Pyrimidine Nucleoside Phosphorylase, Chain C"/>
    <property type="match status" value="1"/>
</dbReference>
<evidence type="ECO:0000313" key="12">
    <source>
        <dbReference type="EMBL" id="KAA6185044.1"/>
    </source>
</evidence>
<comment type="pathway">
    <text evidence="1 9">Amino-acid biosynthesis; L-tryptophan biosynthesis; L-tryptophan from chorismate: step 2/5.</text>
</comment>
<name>A0A5M8FKM8_9GAMM</name>
<comment type="subunit">
    <text evidence="9">Homodimer.</text>
</comment>
<keyword evidence="9" id="KW-0479">Metal-binding</keyword>
<evidence type="ECO:0000259" key="11">
    <source>
        <dbReference type="Pfam" id="PF02885"/>
    </source>
</evidence>
<comment type="similarity">
    <text evidence="8">In the C-terminal section; belongs to the anthranilate phosphoribosyltransferase family.</text>
</comment>
<dbReference type="UniPathway" id="UPA00035">
    <property type="reaction ID" value="UER00041"/>
</dbReference>
<dbReference type="GO" id="GO:0005829">
    <property type="term" value="C:cytosol"/>
    <property type="evidence" value="ECO:0007669"/>
    <property type="project" value="TreeGrafter"/>
</dbReference>
<dbReference type="SUPFAM" id="SSF47648">
    <property type="entry name" value="Nucleoside phosphorylase/phosphoribosyltransferase N-terminal domain"/>
    <property type="match status" value="1"/>
</dbReference>
<comment type="caution">
    <text evidence="9">Lacks conserved residue(s) required for the propagation of feature annotation.</text>
</comment>
<feature type="binding site" evidence="9">
    <location>
        <position position="227"/>
    </location>
    <ligand>
        <name>Mg(2+)</name>
        <dbReference type="ChEBI" id="CHEBI:18420"/>
        <label>1</label>
    </ligand>
</feature>
<keyword evidence="13" id="KW-1185">Reference proteome</keyword>
<feature type="binding site" evidence="9">
    <location>
        <begin position="108"/>
        <end position="116"/>
    </location>
    <ligand>
        <name>5-phospho-alpha-D-ribose 1-diphosphate</name>
        <dbReference type="ChEBI" id="CHEBI:58017"/>
    </ligand>
</feature>
<reference evidence="12 13" key="1">
    <citation type="submission" date="2019-09" db="EMBL/GenBank/DDBJ databases">
        <title>Whole-genome sequence of the purple sulfur bacterium Thiohalocapsa marina DSM 19078.</title>
        <authorList>
            <person name="Kyndt J.A."/>
            <person name="Meyer T.E."/>
        </authorList>
    </citation>
    <scope>NUCLEOTIDE SEQUENCE [LARGE SCALE GENOMIC DNA]</scope>
    <source>
        <strain evidence="12 13">DSM 19078</strain>
    </source>
</reference>
<dbReference type="Pfam" id="PF00591">
    <property type="entry name" value="Glycos_transf_3"/>
    <property type="match status" value="1"/>
</dbReference>
<evidence type="ECO:0000256" key="5">
    <source>
        <dbReference type="ARBA" id="ARBA00022822"/>
    </source>
</evidence>
<keyword evidence="5 9" id="KW-0822">Tryptophan biosynthesis</keyword>
<organism evidence="12 13">
    <name type="scientific">Thiohalocapsa marina</name>
    <dbReference type="NCBI Taxonomy" id="424902"/>
    <lineage>
        <taxon>Bacteria</taxon>
        <taxon>Pseudomonadati</taxon>
        <taxon>Pseudomonadota</taxon>
        <taxon>Gammaproteobacteria</taxon>
        <taxon>Chromatiales</taxon>
        <taxon>Chromatiaceae</taxon>
        <taxon>Thiohalocapsa</taxon>
    </lineage>
</organism>
<dbReference type="Proteomes" id="UP000322981">
    <property type="component" value="Unassembled WGS sequence"/>
</dbReference>
<feature type="binding site" evidence="9">
    <location>
        <position position="81"/>
    </location>
    <ligand>
        <name>5-phospho-alpha-D-ribose 1-diphosphate</name>
        <dbReference type="ChEBI" id="CHEBI:58017"/>
    </ligand>
</feature>
<dbReference type="GO" id="GO:0004048">
    <property type="term" value="F:anthranilate phosphoribosyltransferase activity"/>
    <property type="evidence" value="ECO:0007669"/>
    <property type="project" value="UniProtKB-UniRule"/>
</dbReference>
<evidence type="ECO:0000256" key="3">
    <source>
        <dbReference type="ARBA" id="ARBA00022676"/>
    </source>
</evidence>
<dbReference type="InterPro" id="IPR036320">
    <property type="entry name" value="Glycosyl_Trfase_fam3_N_dom_sf"/>
</dbReference>
<gene>
    <name evidence="9 12" type="primary">trpD</name>
    <name evidence="12" type="ORF">F2Q65_09940</name>
</gene>
<feature type="binding site" evidence="9">
    <location>
        <position position="226"/>
    </location>
    <ligand>
        <name>Mg(2+)</name>
        <dbReference type="ChEBI" id="CHEBI:18420"/>
        <label>2</label>
    </ligand>
</feature>
<comment type="similarity">
    <text evidence="9">Belongs to the anthranilate phosphoribosyltransferase family.</text>
</comment>
<evidence type="ECO:0000256" key="1">
    <source>
        <dbReference type="ARBA" id="ARBA00004907"/>
    </source>
</evidence>
<keyword evidence="3 9" id="KW-0328">Glycosyltransferase</keyword>
<evidence type="ECO:0000256" key="4">
    <source>
        <dbReference type="ARBA" id="ARBA00022679"/>
    </source>
</evidence>
<dbReference type="InterPro" id="IPR005940">
    <property type="entry name" value="Anthranilate_Pribosyl_Tfrase"/>
</dbReference>
<accession>A0A5M8FKM8</accession>
<proteinExistence type="inferred from homology"/>
<comment type="catalytic activity">
    <reaction evidence="7 9">
        <text>N-(5-phospho-beta-D-ribosyl)anthranilate + diphosphate = 5-phospho-alpha-D-ribose 1-diphosphate + anthranilate</text>
        <dbReference type="Rhea" id="RHEA:11768"/>
        <dbReference type="ChEBI" id="CHEBI:16567"/>
        <dbReference type="ChEBI" id="CHEBI:18277"/>
        <dbReference type="ChEBI" id="CHEBI:33019"/>
        <dbReference type="ChEBI" id="CHEBI:58017"/>
        <dbReference type="EC" id="2.4.2.18"/>
    </reaction>
</comment>
<dbReference type="Pfam" id="PF02885">
    <property type="entry name" value="Glycos_trans_3N"/>
    <property type="match status" value="1"/>
</dbReference>
<dbReference type="GO" id="GO:0000287">
    <property type="term" value="F:magnesium ion binding"/>
    <property type="evidence" value="ECO:0007669"/>
    <property type="project" value="UniProtKB-UniRule"/>
</dbReference>
<feature type="binding site" evidence="9">
    <location>
        <position position="92"/>
    </location>
    <ligand>
        <name>Mg(2+)</name>
        <dbReference type="ChEBI" id="CHEBI:18420"/>
        <label>1</label>
    </ligand>
</feature>
<feature type="binding site" evidence="9">
    <location>
        <begin position="90"/>
        <end position="93"/>
    </location>
    <ligand>
        <name>5-phospho-alpha-D-ribose 1-diphosphate</name>
        <dbReference type="ChEBI" id="CHEBI:58017"/>
    </ligand>
</feature>
<evidence type="ECO:0000256" key="2">
    <source>
        <dbReference type="ARBA" id="ARBA00022605"/>
    </source>
</evidence>
<comment type="caution">
    <text evidence="12">The sequence shown here is derived from an EMBL/GenBank/DDBJ whole genome shotgun (WGS) entry which is preliminary data.</text>
</comment>
<dbReference type="RefSeq" id="WP_150092919.1">
    <property type="nucleotide sequence ID" value="NZ_VWXX01000013.1"/>
</dbReference>
<dbReference type="NCBIfam" id="TIGR01245">
    <property type="entry name" value="trpD"/>
    <property type="match status" value="1"/>
</dbReference>
<dbReference type="Gene3D" id="3.40.1030.10">
    <property type="entry name" value="Nucleoside phosphorylase/phosphoribosyltransferase catalytic domain"/>
    <property type="match status" value="1"/>
</dbReference>
<feature type="domain" description="Glycosyl transferase family 3" evidence="10">
    <location>
        <begin position="75"/>
        <end position="325"/>
    </location>
</feature>
<evidence type="ECO:0000256" key="7">
    <source>
        <dbReference type="ARBA" id="ARBA00052328"/>
    </source>
</evidence>
<dbReference type="InterPro" id="IPR035902">
    <property type="entry name" value="Nuc_phospho_transferase"/>
</dbReference>
<dbReference type="InterPro" id="IPR000312">
    <property type="entry name" value="Glycosyl_Trfase_fam3"/>
</dbReference>
<keyword evidence="4 9" id="KW-0808">Transferase</keyword>